<evidence type="ECO:0000313" key="2">
    <source>
        <dbReference type="Proteomes" id="UP000276133"/>
    </source>
</evidence>
<dbReference type="Proteomes" id="UP000276133">
    <property type="component" value="Unassembled WGS sequence"/>
</dbReference>
<gene>
    <name evidence="1" type="ORF">BpHYR1_005567</name>
</gene>
<protein>
    <submittedName>
        <fullName evidence="1">Uncharacterized protein</fullName>
    </submittedName>
</protein>
<comment type="caution">
    <text evidence="1">The sequence shown here is derived from an EMBL/GenBank/DDBJ whole genome shotgun (WGS) entry which is preliminary data.</text>
</comment>
<accession>A0A3M7T721</accession>
<reference evidence="1 2" key="1">
    <citation type="journal article" date="2018" name="Sci. Rep.">
        <title>Genomic signatures of local adaptation to the degree of environmental predictability in rotifers.</title>
        <authorList>
            <person name="Franch-Gras L."/>
            <person name="Hahn C."/>
            <person name="Garcia-Roger E.M."/>
            <person name="Carmona M.J."/>
            <person name="Serra M."/>
            <person name="Gomez A."/>
        </authorList>
    </citation>
    <scope>NUCLEOTIDE SEQUENCE [LARGE SCALE GENOMIC DNA]</scope>
    <source>
        <strain evidence="1">HYR1</strain>
    </source>
</reference>
<proteinExistence type="predicted"/>
<sequence length="73" mass="8250">MIGTTDRRKHFHQFGICITSNETGQAFRFVFEAMKKVDFDVLQLEFSSKIVIADGADVISIGFQETHLLTLLS</sequence>
<evidence type="ECO:0000313" key="1">
    <source>
        <dbReference type="EMBL" id="RNA43610.1"/>
    </source>
</evidence>
<dbReference type="EMBL" id="REGN01000205">
    <property type="protein sequence ID" value="RNA43610.1"/>
    <property type="molecule type" value="Genomic_DNA"/>
</dbReference>
<dbReference type="OrthoDB" id="119028at2759"/>
<dbReference type="AlphaFoldDB" id="A0A3M7T721"/>
<name>A0A3M7T721_BRAPC</name>
<keyword evidence="2" id="KW-1185">Reference proteome</keyword>
<organism evidence="1 2">
    <name type="scientific">Brachionus plicatilis</name>
    <name type="common">Marine rotifer</name>
    <name type="synonym">Brachionus muelleri</name>
    <dbReference type="NCBI Taxonomy" id="10195"/>
    <lineage>
        <taxon>Eukaryota</taxon>
        <taxon>Metazoa</taxon>
        <taxon>Spiralia</taxon>
        <taxon>Gnathifera</taxon>
        <taxon>Rotifera</taxon>
        <taxon>Eurotatoria</taxon>
        <taxon>Monogononta</taxon>
        <taxon>Pseudotrocha</taxon>
        <taxon>Ploima</taxon>
        <taxon>Brachionidae</taxon>
        <taxon>Brachionus</taxon>
    </lineage>
</organism>